<keyword evidence="2" id="KW-1185">Reference proteome</keyword>
<gene>
    <name evidence="1" type="ORF">CLUMA_CG020814</name>
</gene>
<protein>
    <submittedName>
        <fullName evidence="1">CLUMA_CG020814, isoform A</fullName>
    </submittedName>
</protein>
<reference evidence="1 2" key="1">
    <citation type="submission" date="2015-04" db="EMBL/GenBank/DDBJ databases">
        <authorList>
            <person name="Syromyatnikov M.Y."/>
            <person name="Popov V.N."/>
        </authorList>
    </citation>
    <scope>NUCLEOTIDE SEQUENCE [LARGE SCALE GENOMIC DNA]</scope>
</reference>
<name>A0A1J1J7W2_9DIPT</name>
<evidence type="ECO:0000313" key="2">
    <source>
        <dbReference type="Proteomes" id="UP000183832"/>
    </source>
</evidence>
<organism evidence="1 2">
    <name type="scientific">Clunio marinus</name>
    <dbReference type="NCBI Taxonomy" id="568069"/>
    <lineage>
        <taxon>Eukaryota</taxon>
        <taxon>Metazoa</taxon>
        <taxon>Ecdysozoa</taxon>
        <taxon>Arthropoda</taxon>
        <taxon>Hexapoda</taxon>
        <taxon>Insecta</taxon>
        <taxon>Pterygota</taxon>
        <taxon>Neoptera</taxon>
        <taxon>Endopterygota</taxon>
        <taxon>Diptera</taxon>
        <taxon>Nematocera</taxon>
        <taxon>Chironomoidea</taxon>
        <taxon>Chironomidae</taxon>
        <taxon>Clunio</taxon>
    </lineage>
</organism>
<sequence length="72" mass="8319">MDTQKRTAFCGNNDEEKETHNGTLLNCLYALSHSECFKIERLNVEVQVKNVERWCTALEHHNLTPSDDIAQE</sequence>
<evidence type="ECO:0000313" key="1">
    <source>
        <dbReference type="EMBL" id="CRL07860.1"/>
    </source>
</evidence>
<dbReference type="Proteomes" id="UP000183832">
    <property type="component" value="Unassembled WGS sequence"/>
</dbReference>
<dbReference type="EMBL" id="CVRI01000073">
    <property type="protein sequence ID" value="CRL07860.1"/>
    <property type="molecule type" value="Genomic_DNA"/>
</dbReference>
<dbReference type="AlphaFoldDB" id="A0A1J1J7W2"/>
<proteinExistence type="predicted"/>
<accession>A0A1J1J7W2</accession>